<keyword evidence="3 6" id="KW-0812">Transmembrane</keyword>
<gene>
    <name evidence="7" type="primary">amaA</name>
    <name evidence="7" type="ORF">CAV_1624</name>
</gene>
<evidence type="ECO:0000256" key="1">
    <source>
        <dbReference type="ARBA" id="ARBA00004141"/>
    </source>
</evidence>
<protein>
    <submittedName>
        <fullName evidence="7">Acid membrane antigen A</fullName>
    </submittedName>
</protein>
<keyword evidence="8" id="KW-1185">Reference proteome</keyword>
<organism evidence="7 8">
    <name type="scientific">Campylobacter avium LMG 24591</name>
    <dbReference type="NCBI Taxonomy" id="522484"/>
    <lineage>
        <taxon>Bacteria</taxon>
        <taxon>Pseudomonadati</taxon>
        <taxon>Campylobacterota</taxon>
        <taxon>Epsilonproteobacteria</taxon>
        <taxon>Campylobacterales</taxon>
        <taxon>Campylobacteraceae</taxon>
        <taxon>Campylobacter</taxon>
    </lineage>
</organism>
<feature type="transmembrane region" description="Helical" evidence="6">
    <location>
        <begin position="226"/>
        <end position="247"/>
    </location>
</feature>
<dbReference type="PANTHER" id="PTHR21716">
    <property type="entry name" value="TRANSMEMBRANE PROTEIN"/>
    <property type="match status" value="1"/>
</dbReference>
<proteinExistence type="inferred from homology"/>
<dbReference type="AlphaFoldDB" id="A0A222MZ03"/>
<dbReference type="PANTHER" id="PTHR21716:SF4">
    <property type="entry name" value="TRANSMEMBRANE PROTEIN 245"/>
    <property type="match status" value="1"/>
</dbReference>
<comment type="similarity">
    <text evidence="2">Belongs to the autoinducer-2 exporter (AI-2E) (TC 2.A.86) family.</text>
</comment>
<dbReference type="GO" id="GO:0016020">
    <property type="term" value="C:membrane"/>
    <property type="evidence" value="ECO:0007669"/>
    <property type="project" value="UniProtKB-SubCell"/>
</dbReference>
<dbReference type="Pfam" id="PF01594">
    <property type="entry name" value="AI-2E_transport"/>
    <property type="match status" value="1"/>
</dbReference>
<feature type="transmembrane region" description="Helical" evidence="6">
    <location>
        <begin position="29"/>
        <end position="48"/>
    </location>
</feature>
<evidence type="ECO:0000313" key="7">
    <source>
        <dbReference type="EMBL" id="ASQ31223.1"/>
    </source>
</evidence>
<evidence type="ECO:0000256" key="6">
    <source>
        <dbReference type="SAM" id="Phobius"/>
    </source>
</evidence>
<dbReference type="Proteomes" id="UP000201169">
    <property type="component" value="Chromosome"/>
</dbReference>
<dbReference type="EMBL" id="CP022347">
    <property type="protein sequence ID" value="ASQ31223.1"/>
    <property type="molecule type" value="Genomic_DNA"/>
</dbReference>
<sequence length="347" mass="39137">MQQGRLFFAAFMLVVLCLLLYLFKSFLLVISIGCLMAVATSNINVYFLKLTKGNKLLASSLTTILVSSFLILPFLYALIQIGIMLKNFDYSTITNTINYIKNYHFDLPESMNFIEPKIREFLSSIDLNSITRNIFTYISNFTKTGVHVVSDIALICVFYFFANLYGTQLLLYIKSIVPIDKKELGEVLSEVANVMSVVLYSMILAAILQGLLFSFVIVFFGYDPVLWGILFAISSMIPVVGGALIYVPLSIYEFASNNLYAALWILLYSMVVISFLADNFVKPLIIKWINEKLVKKPTKINELLIFLAILAGISSFGFWGIILGPAILTFFISTIKMYVILKEKNLV</sequence>
<evidence type="ECO:0000256" key="5">
    <source>
        <dbReference type="ARBA" id="ARBA00023136"/>
    </source>
</evidence>
<dbReference type="InterPro" id="IPR002549">
    <property type="entry name" value="AI-2E-like"/>
</dbReference>
<dbReference type="KEGG" id="cavi:CAV_1624"/>
<dbReference type="RefSeq" id="WP_094324362.1">
    <property type="nucleotide sequence ID" value="NZ_CP022347.1"/>
</dbReference>
<keyword evidence="4 6" id="KW-1133">Transmembrane helix</keyword>
<reference evidence="7 8" key="1">
    <citation type="submission" date="2017-07" db="EMBL/GenBank/DDBJ databases">
        <title>Analysis of two Campylobacter avium genomes and identification of a novel hippuricase gene.</title>
        <authorList>
            <person name="Miller W.G."/>
            <person name="Chapman M.H."/>
            <person name="Yee E."/>
            <person name="Revez J."/>
            <person name="Bono J.L."/>
            <person name="Rossi M."/>
        </authorList>
    </citation>
    <scope>NUCLEOTIDE SEQUENCE [LARGE SCALE GENOMIC DNA]</scope>
    <source>
        <strain evidence="7 8">LMG 24591</strain>
    </source>
</reference>
<evidence type="ECO:0000256" key="3">
    <source>
        <dbReference type="ARBA" id="ARBA00022692"/>
    </source>
</evidence>
<comment type="subcellular location">
    <subcellularLocation>
        <location evidence="1">Membrane</location>
        <topology evidence="1">Multi-pass membrane protein</topology>
    </subcellularLocation>
</comment>
<feature type="transmembrane region" description="Helical" evidence="6">
    <location>
        <begin position="7"/>
        <end position="23"/>
    </location>
</feature>
<keyword evidence="5 6" id="KW-0472">Membrane</keyword>
<feature type="transmembrane region" description="Helical" evidence="6">
    <location>
        <begin position="60"/>
        <end position="83"/>
    </location>
</feature>
<name>A0A222MZ03_9BACT</name>
<feature type="transmembrane region" description="Helical" evidence="6">
    <location>
        <begin position="152"/>
        <end position="173"/>
    </location>
</feature>
<evidence type="ECO:0000256" key="4">
    <source>
        <dbReference type="ARBA" id="ARBA00022989"/>
    </source>
</evidence>
<dbReference type="OrthoDB" id="5348369at2"/>
<accession>A0A222MZ03</accession>
<feature type="transmembrane region" description="Helical" evidence="6">
    <location>
        <begin position="194"/>
        <end position="220"/>
    </location>
</feature>
<evidence type="ECO:0000313" key="8">
    <source>
        <dbReference type="Proteomes" id="UP000201169"/>
    </source>
</evidence>
<feature type="transmembrane region" description="Helical" evidence="6">
    <location>
        <begin position="259"/>
        <end position="277"/>
    </location>
</feature>
<evidence type="ECO:0000256" key="2">
    <source>
        <dbReference type="ARBA" id="ARBA00009773"/>
    </source>
</evidence>
<feature type="transmembrane region" description="Helical" evidence="6">
    <location>
        <begin position="303"/>
        <end position="332"/>
    </location>
</feature>